<dbReference type="GO" id="GO:0005576">
    <property type="term" value="C:extracellular region"/>
    <property type="evidence" value="ECO:0007669"/>
    <property type="project" value="InterPro"/>
</dbReference>
<gene>
    <name evidence="1" type="ORF">APZ42_027787</name>
</gene>
<reference evidence="1 2" key="1">
    <citation type="submission" date="2016-03" db="EMBL/GenBank/DDBJ databases">
        <title>EvidentialGene: Evidence-directed Construction of Genes on Genomes.</title>
        <authorList>
            <person name="Gilbert D.G."/>
            <person name="Choi J.-H."/>
            <person name="Mockaitis K."/>
            <person name="Colbourne J."/>
            <person name="Pfrender M."/>
        </authorList>
    </citation>
    <scope>NUCLEOTIDE SEQUENCE [LARGE SCALE GENOMIC DNA]</scope>
    <source>
        <strain evidence="1 2">Xinb3</strain>
        <tissue evidence="1">Complete organism</tissue>
    </source>
</reference>
<dbReference type="Proteomes" id="UP000076858">
    <property type="component" value="Unassembled WGS sequence"/>
</dbReference>
<comment type="caution">
    <text evidence="1">The sequence shown here is derived from an EMBL/GenBank/DDBJ whole genome shotgun (WGS) entry which is preliminary data.</text>
</comment>
<dbReference type="SMART" id="SM00494">
    <property type="entry name" value="ChtBD2"/>
    <property type="match status" value="1"/>
</dbReference>
<dbReference type="SUPFAM" id="SSF88713">
    <property type="entry name" value="Glycoside hydrolase/deacetylase"/>
    <property type="match status" value="1"/>
</dbReference>
<evidence type="ECO:0000313" key="2">
    <source>
        <dbReference type="Proteomes" id="UP000076858"/>
    </source>
</evidence>
<accession>A0A162D8E7</accession>
<dbReference type="InterPro" id="IPR002557">
    <property type="entry name" value="Chitin-bd_dom"/>
</dbReference>
<dbReference type="STRING" id="35525.A0A162D8E7"/>
<dbReference type="GO" id="GO:0005975">
    <property type="term" value="P:carbohydrate metabolic process"/>
    <property type="evidence" value="ECO:0007669"/>
    <property type="project" value="InterPro"/>
</dbReference>
<evidence type="ECO:0000313" key="1">
    <source>
        <dbReference type="EMBL" id="KZS08304.1"/>
    </source>
</evidence>
<dbReference type="EMBL" id="LRGB01002244">
    <property type="protein sequence ID" value="KZS08304.1"/>
    <property type="molecule type" value="Genomic_DNA"/>
</dbReference>
<dbReference type="Gene3D" id="3.20.20.370">
    <property type="entry name" value="Glycoside hydrolase/deacetylase"/>
    <property type="match status" value="1"/>
</dbReference>
<dbReference type="InterPro" id="IPR052740">
    <property type="entry name" value="CE4"/>
</dbReference>
<dbReference type="Gene3D" id="2.170.140.10">
    <property type="entry name" value="Chitin binding domain"/>
    <property type="match status" value="1"/>
</dbReference>
<dbReference type="OrthoDB" id="504708at2759"/>
<dbReference type="InterPro" id="IPR011330">
    <property type="entry name" value="Glyco_hydro/deAcase_b/a-brl"/>
</dbReference>
<sequence>MRHFKTKMKVFMLVSLILIWTNFGACEMKRKRRQSEDYVCPVSSGNYADPKSCRRFYQCVEGHPFLSRCPSSLYFDDIQKLCTFKNEAVCGPVPTTPAPVIVEEIDRARKCDPANCQLPNCFCSSDGTQVPGGLNPKEIPQMVLISMSDTVNSNNYLDFHKVFEKRLNPNGCPIFGTFFVAHEFSNYQNIQQLHHEGHEIATYSISHRKNFDTLGYDEWVQEQIGMREILQNFANISKLDIFGMRSPHLKPGHNTQYEVLVDYGYVWDSSAAVPPLKLPVWPYTLDYAIPHECRSGTCPTRSFPGIWEFPLNSHYVSSFDGGYCPFMDQCVLHNLDENDIVVWLKEDFLRYYDGNRAPYLMAFHTSWFQHKTLVRGLHLFIDWLVETPDVWFVTHTQALFWITEPKTVKQMGSVYQPWDCKERLVPPPPCNLATSCPLPFKGENVTETRYMATCFPCPKVYPWLGDARGAGLPQKDVYKSDNPSL</sequence>
<dbReference type="PROSITE" id="PS50940">
    <property type="entry name" value="CHIT_BIND_II"/>
    <property type="match status" value="1"/>
</dbReference>
<dbReference type="InterPro" id="IPR036508">
    <property type="entry name" value="Chitin-bd_dom_sf"/>
</dbReference>
<keyword evidence="2" id="KW-1185">Reference proteome</keyword>
<dbReference type="CDD" id="cd10974">
    <property type="entry name" value="CE4_CDA_like_1"/>
    <property type="match status" value="1"/>
</dbReference>
<dbReference type="Pfam" id="PF01607">
    <property type="entry name" value="CBM_14"/>
    <property type="match status" value="1"/>
</dbReference>
<dbReference type="GO" id="GO:0008061">
    <property type="term" value="F:chitin binding"/>
    <property type="evidence" value="ECO:0007669"/>
    <property type="project" value="InterPro"/>
</dbReference>
<dbReference type="AlphaFoldDB" id="A0A162D8E7"/>
<dbReference type="PANTHER" id="PTHR45985">
    <property type="match status" value="1"/>
</dbReference>
<proteinExistence type="predicted"/>
<dbReference type="PANTHER" id="PTHR45985:SF3">
    <property type="entry name" value="CHITIN DEACETYLASE-LIKE 4"/>
    <property type="match status" value="1"/>
</dbReference>
<dbReference type="SUPFAM" id="SSF57625">
    <property type="entry name" value="Invertebrate chitin-binding proteins"/>
    <property type="match status" value="1"/>
</dbReference>
<name>A0A162D8E7_9CRUS</name>
<organism evidence="1 2">
    <name type="scientific">Daphnia magna</name>
    <dbReference type="NCBI Taxonomy" id="35525"/>
    <lineage>
        <taxon>Eukaryota</taxon>
        <taxon>Metazoa</taxon>
        <taxon>Ecdysozoa</taxon>
        <taxon>Arthropoda</taxon>
        <taxon>Crustacea</taxon>
        <taxon>Branchiopoda</taxon>
        <taxon>Diplostraca</taxon>
        <taxon>Cladocera</taxon>
        <taxon>Anomopoda</taxon>
        <taxon>Daphniidae</taxon>
        <taxon>Daphnia</taxon>
    </lineage>
</organism>
<protein>
    <submittedName>
        <fullName evidence="1">Chitin deacetylase 4-like protein</fullName>
    </submittedName>
</protein>